<sequence length="312" mass="35279">MMSILNLPEEIHDVIFAYLSLGDVLNCMQVCKKWYYILERGNSELWQYHSGKTVPCEALGSEILSSLSSHKSRLKAFKYAWNPNDCAFHNYIKSNGFTLLRYPEDILHSRYTLDYTYPIGDYRFEAGRHSWEITWEGSLGRSATVGVATKDDSNSNPETLFARLGESWGWDLARNYLIQNGLVQTHHSGATVFYPQSPKYGYDPNYQMLPTYQIGDRIRVILDLEENTLAFEINDKFLGVAFRGLPKKRLFPAVCGKQKDGVDATSVVSMHCVQQVNLQVVGQEAALTAVAAVILIQTISKVRIKGPLQPPK</sequence>
<dbReference type="Pfam" id="PF12937">
    <property type="entry name" value="F-box-like"/>
    <property type="match status" value="1"/>
</dbReference>
<feature type="non-terminal residue" evidence="6">
    <location>
        <position position="312"/>
    </location>
</feature>
<dbReference type="InterPro" id="IPR001870">
    <property type="entry name" value="B30.2/SPRY"/>
</dbReference>
<evidence type="ECO:0000313" key="7">
    <source>
        <dbReference type="Proteomes" id="UP001187531"/>
    </source>
</evidence>
<evidence type="ECO:0000256" key="3">
    <source>
        <dbReference type="ARBA" id="ARBA00034103"/>
    </source>
</evidence>
<dbReference type="PANTHER" id="PTHR12245">
    <property type="entry name" value="SPRY DOMAIN CONTAINING SOCS BOX PROTEIN"/>
    <property type="match status" value="1"/>
</dbReference>
<keyword evidence="1" id="KW-0524">Neurogenesis</keyword>
<evidence type="ECO:0000313" key="6">
    <source>
        <dbReference type="EMBL" id="KAK2710602.1"/>
    </source>
</evidence>
<evidence type="ECO:0000259" key="5">
    <source>
        <dbReference type="PROSITE" id="PS50188"/>
    </source>
</evidence>
<proteinExistence type="predicted"/>
<dbReference type="InterPro" id="IPR036047">
    <property type="entry name" value="F-box-like_dom_sf"/>
</dbReference>
<organism evidence="6 7">
    <name type="scientific">Artemia franciscana</name>
    <name type="common">Brine shrimp</name>
    <name type="synonym">Artemia sanfranciscana</name>
    <dbReference type="NCBI Taxonomy" id="6661"/>
    <lineage>
        <taxon>Eukaryota</taxon>
        <taxon>Metazoa</taxon>
        <taxon>Ecdysozoa</taxon>
        <taxon>Arthropoda</taxon>
        <taxon>Crustacea</taxon>
        <taxon>Branchiopoda</taxon>
        <taxon>Anostraca</taxon>
        <taxon>Artemiidae</taxon>
        <taxon>Artemia</taxon>
    </lineage>
</organism>
<dbReference type="SMART" id="SM00256">
    <property type="entry name" value="FBOX"/>
    <property type="match status" value="1"/>
</dbReference>
<comment type="subcellular location">
    <subcellularLocation>
        <location evidence="3">Synapse</location>
    </subcellularLocation>
</comment>
<feature type="domain" description="F-box" evidence="4">
    <location>
        <begin position="1"/>
        <end position="49"/>
    </location>
</feature>
<accession>A0AA88HTJ5</accession>
<evidence type="ECO:0000256" key="1">
    <source>
        <dbReference type="ARBA" id="ARBA00022902"/>
    </source>
</evidence>
<dbReference type="AlphaFoldDB" id="A0AA88HTJ5"/>
<dbReference type="InterPro" id="IPR050672">
    <property type="entry name" value="FBXO45-Fsn/SPSB_families"/>
</dbReference>
<dbReference type="Gene3D" id="1.20.1280.50">
    <property type="match status" value="1"/>
</dbReference>
<evidence type="ECO:0000256" key="2">
    <source>
        <dbReference type="ARBA" id="ARBA00023018"/>
    </source>
</evidence>
<dbReference type="SUPFAM" id="SSF49899">
    <property type="entry name" value="Concanavalin A-like lectins/glucanases"/>
    <property type="match status" value="1"/>
</dbReference>
<evidence type="ECO:0008006" key="8">
    <source>
        <dbReference type="Google" id="ProtNLM"/>
    </source>
</evidence>
<keyword evidence="2" id="KW-0770">Synapse</keyword>
<gene>
    <name evidence="6" type="ORF">QYM36_011955</name>
</gene>
<evidence type="ECO:0000259" key="4">
    <source>
        <dbReference type="PROSITE" id="PS50181"/>
    </source>
</evidence>
<dbReference type="InterPro" id="IPR001810">
    <property type="entry name" value="F-box_dom"/>
</dbReference>
<dbReference type="InterPro" id="IPR013320">
    <property type="entry name" value="ConA-like_dom_sf"/>
</dbReference>
<reference evidence="6" key="1">
    <citation type="submission" date="2023-07" db="EMBL/GenBank/DDBJ databases">
        <title>Chromosome-level genome assembly of Artemia franciscana.</title>
        <authorList>
            <person name="Jo E."/>
        </authorList>
    </citation>
    <scope>NUCLEOTIDE SEQUENCE</scope>
    <source>
        <tissue evidence="6">Whole body</tissue>
    </source>
</reference>
<dbReference type="Gene3D" id="2.60.120.920">
    <property type="match status" value="1"/>
</dbReference>
<dbReference type="GO" id="GO:0060386">
    <property type="term" value="P:synapse assembly involved in innervation"/>
    <property type="evidence" value="ECO:0007669"/>
    <property type="project" value="TreeGrafter"/>
</dbReference>
<comment type="caution">
    <text evidence="6">The sequence shown here is derived from an EMBL/GenBank/DDBJ whole genome shotgun (WGS) entry which is preliminary data.</text>
</comment>
<dbReference type="CDD" id="cd09917">
    <property type="entry name" value="F-box_SF"/>
    <property type="match status" value="1"/>
</dbReference>
<dbReference type="EMBL" id="JAVRJZ010000016">
    <property type="protein sequence ID" value="KAK2710602.1"/>
    <property type="molecule type" value="Genomic_DNA"/>
</dbReference>
<dbReference type="GO" id="GO:0019005">
    <property type="term" value="C:SCF ubiquitin ligase complex"/>
    <property type="evidence" value="ECO:0007669"/>
    <property type="project" value="TreeGrafter"/>
</dbReference>
<dbReference type="SUPFAM" id="SSF81383">
    <property type="entry name" value="F-box domain"/>
    <property type="match status" value="1"/>
</dbReference>
<dbReference type="Proteomes" id="UP001187531">
    <property type="component" value="Unassembled WGS sequence"/>
</dbReference>
<dbReference type="SMART" id="SM00449">
    <property type="entry name" value="SPRY"/>
    <property type="match status" value="1"/>
</dbReference>
<dbReference type="InterPro" id="IPR003877">
    <property type="entry name" value="SPRY_dom"/>
</dbReference>
<name>A0AA88HTJ5_ARTSF</name>
<dbReference type="PANTHER" id="PTHR12245:SF7">
    <property type="entry name" value="F-BOX_SPRY DOMAIN-CONTAINING PROTEIN 1"/>
    <property type="match status" value="1"/>
</dbReference>
<keyword evidence="7" id="KW-1185">Reference proteome</keyword>
<feature type="domain" description="B30.2/SPRY" evidence="5">
    <location>
        <begin position="59"/>
        <end position="272"/>
    </location>
</feature>
<protein>
    <recommendedName>
        <fullName evidence="8">F-box/SPRY domain-containing protein 1</fullName>
    </recommendedName>
</protein>
<dbReference type="Pfam" id="PF00622">
    <property type="entry name" value="SPRY"/>
    <property type="match status" value="1"/>
</dbReference>
<dbReference type="PROSITE" id="PS50188">
    <property type="entry name" value="B302_SPRY"/>
    <property type="match status" value="1"/>
</dbReference>
<dbReference type="GO" id="GO:0045202">
    <property type="term" value="C:synapse"/>
    <property type="evidence" value="ECO:0007669"/>
    <property type="project" value="UniProtKB-SubCell"/>
</dbReference>
<dbReference type="PROSITE" id="PS50181">
    <property type="entry name" value="FBOX"/>
    <property type="match status" value="1"/>
</dbReference>
<dbReference type="InterPro" id="IPR043136">
    <property type="entry name" value="B30.2/SPRY_sf"/>
</dbReference>
<dbReference type="GO" id="GO:0043161">
    <property type="term" value="P:proteasome-mediated ubiquitin-dependent protein catabolic process"/>
    <property type="evidence" value="ECO:0007669"/>
    <property type="project" value="TreeGrafter"/>
</dbReference>